<organism evidence="2">
    <name type="scientific">Thermoanaerobaculum aquaticum</name>
    <dbReference type="NCBI Taxonomy" id="1312852"/>
    <lineage>
        <taxon>Bacteria</taxon>
        <taxon>Pseudomonadati</taxon>
        <taxon>Acidobacteriota</taxon>
        <taxon>Thermoanaerobaculia</taxon>
        <taxon>Thermoanaerobaculales</taxon>
        <taxon>Thermoanaerobaculaceae</taxon>
        <taxon>Thermoanaerobaculum</taxon>
    </lineage>
</organism>
<sequence length="67" mass="7312">MPPEAKEVGVGFIGLEPEPLTPRGRRIVLTTLVLALLGLAIWVAAIIWMLHNPGQGSLPVEVSPWFR</sequence>
<dbReference type="EMBL" id="DSHW01000208">
    <property type="protein sequence ID" value="HEQ88321.1"/>
    <property type="molecule type" value="Genomic_DNA"/>
</dbReference>
<proteinExistence type="predicted"/>
<gene>
    <name evidence="2" type="ORF">ENP06_02790</name>
</gene>
<protein>
    <submittedName>
        <fullName evidence="2">Uncharacterized protein</fullName>
    </submittedName>
</protein>
<evidence type="ECO:0000256" key="1">
    <source>
        <dbReference type="SAM" id="Phobius"/>
    </source>
</evidence>
<keyword evidence="1" id="KW-0812">Transmembrane</keyword>
<feature type="transmembrane region" description="Helical" evidence="1">
    <location>
        <begin position="27"/>
        <end position="50"/>
    </location>
</feature>
<reference evidence="2" key="1">
    <citation type="journal article" date="2020" name="mSystems">
        <title>Genome- and Community-Level Interaction Insights into Carbon Utilization and Element Cycling Functions of Hydrothermarchaeota in Hydrothermal Sediment.</title>
        <authorList>
            <person name="Zhou Z."/>
            <person name="Liu Y."/>
            <person name="Xu W."/>
            <person name="Pan J."/>
            <person name="Luo Z.H."/>
            <person name="Li M."/>
        </authorList>
    </citation>
    <scope>NUCLEOTIDE SEQUENCE [LARGE SCALE GENOMIC DNA]</scope>
    <source>
        <strain evidence="2">SpSt-186</strain>
    </source>
</reference>
<name>A0A7V1ZHR0_9BACT</name>
<keyword evidence="1" id="KW-0472">Membrane</keyword>
<evidence type="ECO:0000313" key="2">
    <source>
        <dbReference type="EMBL" id="HEQ88321.1"/>
    </source>
</evidence>
<dbReference type="AlphaFoldDB" id="A0A7V1ZHR0"/>
<comment type="caution">
    <text evidence="2">The sequence shown here is derived from an EMBL/GenBank/DDBJ whole genome shotgun (WGS) entry which is preliminary data.</text>
</comment>
<keyword evidence="1" id="KW-1133">Transmembrane helix</keyword>
<accession>A0A7V1ZHR0</accession>